<organism evidence="4 5">
    <name type="scientific">Paralvinella palmiformis</name>
    <dbReference type="NCBI Taxonomy" id="53620"/>
    <lineage>
        <taxon>Eukaryota</taxon>
        <taxon>Metazoa</taxon>
        <taxon>Spiralia</taxon>
        <taxon>Lophotrochozoa</taxon>
        <taxon>Annelida</taxon>
        <taxon>Polychaeta</taxon>
        <taxon>Sedentaria</taxon>
        <taxon>Canalipalpata</taxon>
        <taxon>Terebellida</taxon>
        <taxon>Terebelliformia</taxon>
        <taxon>Alvinellidae</taxon>
        <taxon>Paralvinella</taxon>
    </lineage>
</organism>
<dbReference type="AlphaFoldDB" id="A0AAD9MVZ2"/>
<name>A0AAD9MVZ2_9ANNE</name>
<gene>
    <name evidence="4" type="ORF">LSH36_629g00010</name>
</gene>
<dbReference type="Proteomes" id="UP001208570">
    <property type="component" value="Unassembled WGS sequence"/>
</dbReference>
<evidence type="ECO:0000259" key="3">
    <source>
        <dbReference type="Pfam" id="PF13359"/>
    </source>
</evidence>
<evidence type="ECO:0000313" key="5">
    <source>
        <dbReference type="Proteomes" id="UP001208570"/>
    </source>
</evidence>
<keyword evidence="2" id="KW-0479">Metal-binding</keyword>
<comment type="caution">
    <text evidence="4">The sequence shown here is derived from an EMBL/GenBank/DDBJ whole genome shotgun (WGS) entry which is preliminary data.</text>
</comment>
<keyword evidence="5" id="KW-1185">Reference proteome</keyword>
<dbReference type="PANTHER" id="PTHR23080">
    <property type="entry name" value="THAP DOMAIN PROTEIN"/>
    <property type="match status" value="1"/>
</dbReference>
<evidence type="ECO:0000313" key="4">
    <source>
        <dbReference type="EMBL" id="KAK2146138.1"/>
    </source>
</evidence>
<dbReference type="GO" id="GO:0046872">
    <property type="term" value="F:metal ion binding"/>
    <property type="evidence" value="ECO:0007669"/>
    <property type="project" value="UniProtKB-KW"/>
</dbReference>
<dbReference type="EMBL" id="JAODUP010000629">
    <property type="protein sequence ID" value="KAK2146138.1"/>
    <property type="molecule type" value="Genomic_DNA"/>
</dbReference>
<dbReference type="PANTHER" id="PTHR23080:SF133">
    <property type="entry name" value="SI:CH211-262I1.5-RELATED"/>
    <property type="match status" value="1"/>
</dbReference>
<dbReference type="Pfam" id="PF13359">
    <property type="entry name" value="DDE_Tnp_4"/>
    <property type="match status" value="1"/>
</dbReference>
<protein>
    <recommendedName>
        <fullName evidence="3">DDE Tnp4 domain-containing protein</fullName>
    </recommendedName>
</protein>
<accession>A0AAD9MVZ2</accession>
<comment type="cofactor">
    <cofactor evidence="1">
        <name>a divalent metal cation</name>
        <dbReference type="ChEBI" id="CHEBI:60240"/>
    </cofactor>
</comment>
<evidence type="ECO:0000256" key="1">
    <source>
        <dbReference type="ARBA" id="ARBA00001968"/>
    </source>
</evidence>
<dbReference type="InterPro" id="IPR027806">
    <property type="entry name" value="HARBI1_dom"/>
</dbReference>
<evidence type="ECO:0000256" key="2">
    <source>
        <dbReference type="ARBA" id="ARBA00022723"/>
    </source>
</evidence>
<proteinExistence type="predicted"/>
<sequence>MQRPSSLKGNTEFYSHYKSTTTLKGLVGITPSGVVSFVSVLHPGSVSDNAITRNSDIPDLLEKGEQVMVVKDFPDSDSSAVHQAKVTDTQAIAWMWTVRCLLTNVGGSLLQAGDDDRCC</sequence>
<feature type="domain" description="DDE Tnp4" evidence="3">
    <location>
        <begin position="2"/>
        <end position="80"/>
    </location>
</feature>
<reference evidence="4" key="1">
    <citation type="journal article" date="2023" name="Mol. Biol. Evol.">
        <title>Third-Generation Sequencing Reveals the Adaptive Role of the Epigenome in Three Deep-Sea Polychaetes.</title>
        <authorList>
            <person name="Perez M."/>
            <person name="Aroh O."/>
            <person name="Sun Y."/>
            <person name="Lan Y."/>
            <person name="Juniper S.K."/>
            <person name="Young C.R."/>
            <person name="Angers B."/>
            <person name="Qian P.Y."/>
        </authorList>
    </citation>
    <scope>NUCLEOTIDE SEQUENCE</scope>
    <source>
        <strain evidence="4">P08H-3</strain>
    </source>
</reference>